<dbReference type="Pfam" id="PF04823">
    <property type="entry name" value="Herpes_UL49_2"/>
    <property type="match status" value="1"/>
</dbReference>
<evidence type="ECO:0000256" key="13">
    <source>
        <dbReference type="SAM" id="MobiDB-lite"/>
    </source>
</evidence>
<sequence length="276" mass="30968">MSYYGDVSETKKTSKKSPKNDSSSSTPPPGAVRGRVLYPPEYDPSIWFSRREQNRRSSTSSSSSQQYSYDEEEDSRQANDSPVCNQRQQDRASAPTRRKTDRTDEKKSSWNIDNQCSSLVKRLSIAKGFGPSSTPASDQDRWHTTTIPANRSAFVQAVAVTAMAQAEMAAREAWEKYKPRNNADLERLVETLEIKIVVKPGRSLWDVASNVAKAIRKGSPITPDLLDSGKAASVPRRRPSSRRAPKRDEDEDKPSSKTRSSSSRRKTDKYYSPGRE</sequence>
<keyword evidence="12" id="KW-1035">Host cytoplasm</keyword>
<proteinExistence type="inferred from homology"/>
<name>A0A5B9R2Q1_9ALPH</name>
<evidence type="ECO:0000313" key="14">
    <source>
        <dbReference type="EMBL" id="QEG54093.1"/>
    </source>
</evidence>
<evidence type="ECO:0000256" key="11">
    <source>
        <dbReference type="ARBA" id="ARBA00022844"/>
    </source>
</evidence>
<evidence type="ECO:0000313" key="15">
    <source>
        <dbReference type="Proteomes" id="UP001144437"/>
    </source>
</evidence>
<keyword evidence="7" id="KW-0597">Phosphoprotein</keyword>
<evidence type="ECO:0000256" key="1">
    <source>
        <dbReference type="ARBA" id="ARBA00004136"/>
    </source>
</evidence>
<feature type="compositionally biased region" description="Polar residues" evidence="13">
    <location>
        <begin position="78"/>
        <end position="87"/>
    </location>
</feature>
<dbReference type="GeneID" id="80540277"/>
<dbReference type="GO" id="GO:0042025">
    <property type="term" value="C:host cell nucleus"/>
    <property type="evidence" value="ECO:0007669"/>
    <property type="project" value="UniProtKB-SubCell"/>
</dbReference>
<dbReference type="InterPro" id="IPR006908">
    <property type="entry name" value="Herpes_UL49"/>
</dbReference>
<evidence type="ECO:0000256" key="2">
    <source>
        <dbReference type="ARBA" id="ARBA00004147"/>
    </source>
</evidence>
<comment type="subcellular location">
    <subcellularLocation>
        <location evidence="1">Host Golgi apparatus</location>
    </subcellularLocation>
    <subcellularLocation>
        <location evidence="3">Host cytoplasm</location>
    </subcellularLocation>
    <subcellularLocation>
        <location evidence="2">Host nucleus</location>
    </subcellularLocation>
    <subcellularLocation>
        <location evidence="4">Virion tegument</location>
    </subcellularLocation>
</comment>
<dbReference type="GO" id="GO:0044177">
    <property type="term" value="C:host cell Golgi apparatus"/>
    <property type="evidence" value="ECO:0007669"/>
    <property type="project" value="UniProtKB-SubCell"/>
</dbReference>
<feature type="compositionally biased region" description="Basic residues" evidence="13">
    <location>
        <begin position="235"/>
        <end position="245"/>
    </location>
</feature>
<dbReference type="RefSeq" id="YP_010801563.1">
    <property type="nucleotide sequence ID" value="NC_076966.1"/>
</dbReference>
<accession>A0A5B9R2Q1</accession>
<dbReference type="KEGG" id="vg:80540277"/>
<evidence type="ECO:0000256" key="4">
    <source>
        <dbReference type="ARBA" id="ARBA00004535"/>
    </source>
</evidence>
<evidence type="ECO:0000256" key="7">
    <source>
        <dbReference type="ARBA" id="ARBA00022553"/>
    </source>
</evidence>
<feature type="region of interest" description="Disordered" evidence="13">
    <location>
        <begin position="219"/>
        <end position="276"/>
    </location>
</feature>
<comment type="similarity">
    <text evidence="5">Belongs to the alphaherpesvirinae VP22 tegument protein family.</text>
</comment>
<evidence type="ECO:0000256" key="12">
    <source>
        <dbReference type="ARBA" id="ARBA00023200"/>
    </source>
</evidence>
<keyword evidence="8" id="KW-1048">Host nucleus</keyword>
<evidence type="ECO:0000256" key="3">
    <source>
        <dbReference type="ARBA" id="ARBA00004192"/>
    </source>
</evidence>
<dbReference type="Proteomes" id="UP001144437">
    <property type="component" value="Segment"/>
</dbReference>
<evidence type="ECO:0000256" key="10">
    <source>
        <dbReference type="ARBA" id="ARBA00022812"/>
    </source>
</evidence>
<reference evidence="14" key="1">
    <citation type="journal article" date="2019" name="Vet. Microbiol.">
        <title>Disease surveillance in wild Victorian cacatuids reveals co-infection with multiple agents and detection of novel avian viruses.</title>
        <authorList>
            <person name="Sutherland M."/>
            <person name="Sarker S."/>
            <person name="Vaz P.K."/>
            <person name="Legione A.R."/>
            <person name="Devlin J.M."/>
            <person name="Macwhirter P.L."/>
            <person name="Whiteley P.L."/>
            <person name="Raidal S.R."/>
        </authorList>
    </citation>
    <scope>NUCLEOTIDE SEQUENCE</scope>
    <source>
        <strain evidence="14">97-0001</strain>
    </source>
</reference>
<keyword evidence="15" id="KW-1185">Reference proteome</keyword>
<feature type="region of interest" description="Disordered" evidence="13">
    <location>
        <begin position="1"/>
        <end position="111"/>
    </location>
</feature>
<evidence type="ECO:0000256" key="5">
    <source>
        <dbReference type="ARBA" id="ARBA00005604"/>
    </source>
</evidence>
<keyword evidence="9" id="KW-0920">Virion tegument</keyword>
<keyword evidence="10" id="KW-1040">Host Golgi apparatus</keyword>
<organism evidence="14 15">
    <name type="scientific">Cacatuid alphaherpesvirus 2</name>
    <dbReference type="NCBI Taxonomy" id="2604840"/>
    <lineage>
        <taxon>Viruses</taxon>
        <taxon>Duplodnaviria</taxon>
        <taxon>Heunggongvirae</taxon>
        <taxon>Peploviricota</taxon>
        <taxon>Herviviricetes</taxon>
        <taxon>Herpesvirales</taxon>
        <taxon>Orthoherpesviridae</taxon>
        <taxon>Alphaherpesvirinae</taxon>
        <taxon>Iltovirus</taxon>
        <taxon>Iltovirus cacatuidalpha2</taxon>
    </lineage>
</organism>
<evidence type="ECO:0000256" key="8">
    <source>
        <dbReference type="ARBA" id="ARBA00022562"/>
    </source>
</evidence>
<evidence type="ECO:0000256" key="6">
    <source>
        <dbReference type="ARBA" id="ARBA00014377"/>
    </source>
</evidence>
<dbReference type="GO" id="GO:0019033">
    <property type="term" value="C:viral tegument"/>
    <property type="evidence" value="ECO:0007669"/>
    <property type="project" value="UniProtKB-SubCell"/>
</dbReference>
<feature type="compositionally biased region" description="Low complexity" evidence="13">
    <location>
        <begin position="56"/>
        <end position="68"/>
    </location>
</feature>
<evidence type="ECO:0000256" key="9">
    <source>
        <dbReference type="ARBA" id="ARBA00022580"/>
    </source>
</evidence>
<dbReference type="EMBL" id="MK360902">
    <property type="protein sequence ID" value="QEG54093.1"/>
    <property type="molecule type" value="Genomic_DNA"/>
</dbReference>
<keyword evidence="11" id="KW-0946">Virion</keyword>
<protein>
    <recommendedName>
        <fullName evidence="6">Tegument protein VP22</fullName>
    </recommendedName>
</protein>